<dbReference type="AlphaFoldDB" id="A0A2T7WZS0"/>
<dbReference type="EMBL" id="QDFT01000001">
    <property type="protein sequence ID" value="PVE79777.1"/>
    <property type="molecule type" value="Genomic_DNA"/>
</dbReference>
<keyword evidence="1" id="KW-1133">Transmembrane helix</keyword>
<dbReference type="InterPro" id="IPR002656">
    <property type="entry name" value="Acyl_transf_3_dom"/>
</dbReference>
<protein>
    <submittedName>
        <fullName evidence="4">Acyltransferase</fullName>
    </submittedName>
</protein>
<dbReference type="InterPro" id="IPR043968">
    <property type="entry name" value="SGNH"/>
</dbReference>
<accession>A0A2T7WZS0</accession>
<dbReference type="PANTHER" id="PTHR23028">
    <property type="entry name" value="ACETYLTRANSFERASE"/>
    <property type="match status" value="1"/>
</dbReference>
<evidence type="ECO:0000313" key="4">
    <source>
        <dbReference type="EMBL" id="PVE79777.1"/>
    </source>
</evidence>
<dbReference type="InterPro" id="IPR050879">
    <property type="entry name" value="Acyltransferase_3"/>
</dbReference>
<sequence length="686" mass="74007">MEQPAGVTPAPATSSSPLAVDGEGARWAYRADIDGLRAVAILLVVSYHVWFGRVSGGVDVFLMLSAFFLTRGFLRRMAGPSPVRPVTHLLGIFRRLLPAAAVTLVGVLVTVWLVYPETAWRAVWEQTWASLFYVQNTLLAVDAVDYYARSQALSPLQHFWSMSVQGQAFVLWVVLLAACQWIVRRRGVSADRVVGVVFGTVFVLSFVYSVIRTATAQQAAYFDTGARLWEFAAGSLLVVALPHLRLGRVAGAVVGWTGLAALLVLGMVLDVRGGFPGFLALWPVLCAAAIVAAGAPDGRGAGPARMLASRPLRALGRNAYALYLVHWPVLITFLVVNDREEVGVVGGIGIVALSLLLARVLTRVVDAPLRGWRRSDRSPLVPLAIVAAAVSVVALPVGAWQATTWARERAVEARATVMNPGAGVLRDPALAEIPADAPVLPLPTLLEAEWQQSDRGCTGEWETQTAILNGTCGETEHITRARRTVAVIGDSHAQQISAALFPAAADNGWAVVSLIKGGCSMGLDEPGLDDQCDQWREESLELVERVRPDAVLTVLTRSDPGEDDEQLRPGIERFLDRMQDAGIPVLGVRDNPRFAYDMFECVIGAEDPRDCAAPRSASLADRNPAEVLADRPGLSLLDLTPWICPDDLCVGVIGNVAVYRDDNHLTRSYARTLAPNLSEQLPERLG</sequence>
<feature type="transmembrane region" description="Helical" evidence="1">
    <location>
        <begin position="342"/>
        <end position="360"/>
    </location>
</feature>
<feature type="transmembrane region" description="Helical" evidence="1">
    <location>
        <begin position="164"/>
        <end position="183"/>
    </location>
</feature>
<keyword evidence="1" id="KW-0812">Transmembrane</keyword>
<feature type="transmembrane region" description="Helical" evidence="1">
    <location>
        <begin position="315"/>
        <end position="336"/>
    </location>
</feature>
<comment type="caution">
    <text evidence="4">The sequence shown here is derived from an EMBL/GenBank/DDBJ whole genome shotgun (WGS) entry which is preliminary data.</text>
</comment>
<feature type="domain" description="SGNH" evidence="3">
    <location>
        <begin position="481"/>
        <end position="677"/>
    </location>
</feature>
<proteinExistence type="predicted"/>
<evidence type="ECO:0000313" key="5">
    <source>
        <dbReference type="Proteomes" id="UP000244649"/>
    </source>
</evidence>
<dbReference type="PANTHER" id="PTHR23028:SF53">
    <property type="entry name" value="ACYL_TRANSF_3 DOMAIN-CONTAINING PROTEIN"/>
    <property type="match status" value="1"/>
</dbReference>
<evidence type="ECO:0000259" key="3">
    <source>
        <dbReference type="Pfam" id="PF19040"/>
    </source>
</evidence>
<dbReference type="GO" id="GO:0016020">
    <property type="term" value="C:membrane"/>
    <property type="evidence" value="ECO:0007669"/>
    <property type="project" value="TreeGrafter"/>
</dbReference>
<dbReference type="Proteomes" id="UP000244649">
    <property type="component" value="Unassembled WGS sequence"/>
</dbReference>
<feature type="transmembrane region" description="Helical" evidence="1">
    <location>
        <begin position="380"/>
        <end position="400"/>
    </location>
</feature>
<feature type="transmembrane region" description="Helical" evidence="1">
    <location>
        <begin position="195"/>
        <end position="214"/>
    </location>
</feature>
<keyword evidence="1" id="KW-0472">Membrane</keyword>
<feature type="transmembrane region" description="Helical" evidence="1">
    <location>
        <begin position="275"/>
        <end position="295"/>
    </location>
</feature>
<evidence type="ECO:0000259" key="2">
    <source>
        <dbReference type="Pfam" id="PF01757"/>
    </source>
</evidence>
<feature type="transmembrane region" description="Helical" evidence="1">
    <location>
        <begin position="249"/>
        <end position="269"/>
    </location>
</feature>
<feature type="domain" description="Acyltransferase 3" evidence="2">
    <location>
        <begin position="31"/>
        <end position="358"/>
    </location>
</feature>
<feature type="transmembrane region" description="Helical" evidence="1">
    <location>
        <begin position="95"/>
        <end position="115"/>
    </location>
</feature>
<dbReference type="Pfam" id="PF01757">
    <property type="entry name" value="Acyl_transf_3"/>
    <property type="match status" value="1"/>
</dbReference>
<keyword evidence="4" id="KW-0012">Acyltransferase</keyword>
<dbReference type="Pfam" id="PF19040">
    <property type="entry name" value="SGNH"/>
    <property type="match status" value="1"/>
</dbReference>
<reference evidence="4 5" key="1">
    <citation type="submission" date="2018-04" db="EMBL/GenBank/DDBJ databases">
        <authorList>
            <person name="Go L.Y."/>
            <person name="Mitchell J.A."/>
        </authorList>
    </citation>
    <scope>NUCLEOTIDE SEQUENCE [LARGE SCALE GENOMIC DNA]</scope>
    <source>
        <strain evidence="4 5">TPD7010</strain>
    </source>
</reference>
<dbReference type="GO" id="GO:0009103">
    <property type="term" value="P:lipopolysaccharide biosynthetic process"/>
    <property type="evidence" value="ECO:0007669"/>
    <property type="project" value="TreeGrafter"/>
</dbReference>
<name>A0A2T7WZS0_MICTE</name>
<evidence type="ECO:0000256" key="1">
    <source>
        <dbReference type="SAM" id="Phobius"/>
    </source>
</evidence>
<gene>
    <name evidence="4" type="ORF">DC432_00545</name>
</gene>
<feature type="transmembrane region" description="Helical" evidence="1">
    <location>
        <begin position="57"/>
        <end position="74"/>
    </location>
</feature>
<keyword evidence="4" id="KW-0808">Transferase</keyword>
<dbReference type="GO" id="GO:0016747">
    <property type="term" value="F:acyltransferase activity, transferring groups other than amino-acyl groups"/>
    <property type="evidence" value="ECO:0007669"/>
    <property type="project" value="InterPro"/>
</dbReference>
<organism evidence="4 5">
    <name type="scientific">Microbacterium testaceum</name>
    <name type="common">Aureobacterium testaceum</name>
    <name type="synonym">Brevibacterium testaceum</name>
    <dbReference type="NCBI Taxonomy" id="2033"/>
    <lineage>
        <taxon>Bacteria</taxon>
        <taxon>Bacillati</taxon>
        <taxon>Actinomycetota</taxon>
        <taxon>Actinomycetes</taxon>
        <taxon>Micrococcales</taxon>
        <taxon>Microbacteriaceae</taxon>
        <taxon>Microbacterium</taxon>
    </lineage>
</organism>